<dbReference type="HOGENOM" id="CLU_017810_1_0_1"/>
<evidence type="ECO:0000313" key="11">
    <source>
        <dbReference type="Proteomes" id="UP000014074"/>
    </source>
</evidence>
<dbReference type="GO" id="GO:0046373">
    <property type="term" value="P:L-arabinose metabolic process"/>
    <property type="evidence" value="ECO:0007669"/>
    <property type="project" value="InterPro"/>
</dbReference>
<evidence type="ECO:0000256" key="5">
    <source>
        <dbReference type="ARBA" id="ARBA00022801"/>
    </source>
</evidence>
<dbReference type="OrthoDB" id="3032304at2759"/>
<dbReference type="PANTHER" id="PTHR43576:SF3">
    <property type="entry name" value="ALPHA-L-ARABINOFURANOSIDASE C"/>
    <property type="match status" value="1"/>
</dbReference>
<evidence type="ECO:0000256" key="6">
    <source>
        <dbReference type="ARBA" id="ARBA00023277"/>
    </source>
</evidence>
<dbReference type="SUPFAM" id="SSF51011">
    <property type="entry name" value="Glycosyl hydrolase domain"/>
    <property type="match status" value="1"/>
</dbReference>
<reference evidence="11" key="1">
    <citation type="journal article" date="2013" name="Genome Announc.">
        <title>Draft genome sequence of the ascomycete Phaeoacremonium aleophilum strain UCR-PA7, a causal agent of the esca disease complex in grapevines.</title>
        <authorList>
            <person name="Blanco-Ulate B."/>
            <person name="Rolshausen P."/>
            <person name="Cantu D."/>
        </authorList>
    </citation>
    <scope>NUCLEOTIDE SEQUENCE [LARGE SCALE GENOMIC DNA]</scope>
    <source>
        <strain evidence="11">UCR-PA7</strain>
    </source>
</reference>
<dbReference type="Pfam" id="PF22848">
    <property type="entry name" value="ASD1_dom"/>
    <property type="match status" value="1"/>
</dbReference>
<keyword evidence="5 10" id="KW-0378">Hydrolase</keyword>
<evidence type="ECO:0000256" key="4">
    <source>
        <dbReference type="ARBA" id="ARBA00012670"/>
    </source>
</evidence>
<proteinExistence type="inferred from homology"/>
<dbReference type="GeneID" id="19323488"/>
<dbReference type="PANTHER" id="PTHR43576">
    <property type="entry name" value="ALPHA-L-ARABINOFURANOSIDASE C-RELATED"/>
    <property type="match status" value="1"/>
</dbReference>
<keyword evidence="6" id="KW-0119">Carbohydrate metabolism</keyword>
<dbReference type="AlphaFoldDB" id="R8BPX4"/>
<dbReference type="EC" id="3.2.1.55" evidence="4"/>
<dbReference type="KEGG" id="tmn:UCRPA7_3166"/>
<dbReference type="RefSeq" id="XP_007913924.1">
    <property type="nucleotide sequence ID" value="XM_007915733.1"/>
</dbReference>
<name>R8BPX4_PHAM7</name>
<dbReference type="InterPro" id="IPR017853">
    <property type="entry name" value="GH"/>
</dbReference>
<dbReference type="InterPro" id="IPR055235">
    <property type="entry name" value="ASD1_cat"/>
</dbReference>
<sequence length="467" mass="53194">MGRCIYGGLYDPNNRNGLADSRGFRTDVIECFKELRVPVVRYPGGNFVASYRWQDGIGPKAERPSRPELAWHGVESNQFGTDEFMEWCTHVGAEPYLCLNMGTGTLEDALAWLEYCNSDQNTYWANLRRMNGHEKSYNVRYWALGNEMWGPWQVEQHTKEDYAKKAFQWAKALKLLDPSIQLILCGNDGYSDWDRYVIQKCLRFTDMHSIHYYSQGRSPYAAERAIQITSSLIDLARCELDLSPYPDWSRIHSAPRSKKRPTICFDEWNVWDSKRAPGRDGAEECYTLSDALAVAIWLNIFVRNSKDLGMCTLAQSVNVISPLMTSPTGICKQTTYWPLLLFAKYMQGKAIAVNVKAKAYTGPTTPEWVESTCIVPMLDVSAARDGEWINLAVVNSDKEKSFDTELTGVDPAGEVNVYMVGGEQSALTDVNMEGSEKVKIRESKWSADKKFVFEKHSFTLLRWRVKS</sequence>
<comment type="catalytic activity">
    <reaction evidence="1">
        <text>Hydrolysis of terminal non-reducing alpha-L-arabinofuranoside residues in alpha-L-arabinosides.</text>
        <dbReference type="EC" id="3.2.1.55"/>
    </reaction>
</comment>
<accession>R8BPX4</accession>
<dbReference type="eggNOG" id="ENOG502QRW4">
    <property type="taxonomic scope" value="Eukaryota"/>
</dbReference>
<comment type="function">
    <text evidence="8">Alpha-L-arabinofuranosidase involved in the degradation of arabinoxylan, a major component of plant hemicellulose. Acts only on small linear 1,5-alpha-linked L-arabinofuranosyl oligosaccharides.</text>
</comment>
<dbReference type="InterPro" id="IPR010720">
    <property type="entry name" value="Alpha-L-AF_C"/>
</dbReference>
<evidence type="ECO:0000256" key="2">
    <source>
        <dbReference type="ARBA" id="ARBA00004834"/>
    </source>
</evidence>
<dbReference type="InterPro" id="IPR013780">
    <property type="entry name" value="Glyco_hydro_b"/>
</dbReference>
<evidence type="ECO:0000259" key="9">
    <source>
        <dbReference type="SMART" id="SM00813"/>
    </source>
</evidence>
<evidence type="ECO:0000256" key="1">
    <source>
        <dbReference type="ARBA" id="ARBA00001462"/>
    </source>
</evidence>
<dbReference type="SUPFAM" id="SSF51445">
    <property type="entry name" value="(Trans)glycosidases"/>
    <property type="match status" value="1"/>
</dbReference>
<dbReference type="SMART" id="SM00813">
    <property type="entry name" value="Alpha-L-AF_C"/>
    <property type="match status" value="1"/>
</dbReference>
<dbReference type="GO" id="GO:0031222">
    <property type="term" value="P:arabinan catabolic process"/>
    <property type="evidence" value="ECO:0007669"/>
    <property type="project" value="UniProtKB-UniPathway"/>
</dbReference>
<comment type="pathway">
    <text evidence="2">Glycan metabolism; L-arabinan degradation.</text>
</comment>
<dbReference type="Gene3D" id="3.20.20.80">
    <property type="entry name" value="Glycosidases"/>
    <property type="match status" value="1"/>
</dbReference>
<dbReference type="Proteomes" id="UP000014074">
    <property type="component" value="Unassembled WGS sequence"/>
</dbReference>
<dbReference type="Pfam" id="PF06964">
    <property type="entry name" value="Alpha-L-AF_C"/>
    <property type="match status" value="1"/>
</dbReference>
<dbReference type="GO" id="GO:0046556">
    <property type="term" value="F:alpha-L-arabinofuranosidase activity"/>
    <property type="evidence" value="ECO:0007669"/>
    <property type="project" value="UniProtKB-EC"/>
</dbReference>
<protein>
    <recommendedName>
        <fullName evidence="4">non-reducing end alpha-L-arabinofuranosidase</fullName>
        <ecNumber evidence="4">3.2.1.55</ecNumber>
    </recommendedName>
</protein>
<comment type="similarity">
    <text evidence="3">Belongs to the glycosyl hydrolase 51 family.</text>
</comment>
<organism evidence="10 11">
    <name type="scientific">Phaeoacremonium minimum (strain UCR-PA7)</name>
    <name type="common">Esca disease fungus</name>
    <name type="synonym">Togninia minima</name>
    <dbReference type="NCBI Taxonomy" id="1286976"/>
    <lineage>
        <taxon>Eukaryota</taxon>
        <taxon>Fungi</taxon>
        <taxon>Dikarya</taxon>
        <taxon>Ascomycota</taxon>
        <taxon>Pezizomycotina</taxon>
        <taxon>Sordariomycetes</taxon>
        <taxon>Sordariomycetidae</taxon>
        <taxon>Togniniales</taxon>
        <taxon>Togniniaceae</taxon>
        <taxon>Phaeoacremonium</taxon>
    </lineage>
</organism>
<keyword evidence="7" id="KW-0326">Glycosidase</keyword>
<gene>
    <name evidence="10" type="ORF">UCRPA7_3166</name>
</gene>
<evidence type="ECO:0000256" key="3">
    <source>
        <dbReference type="ARBA" id="ARBA00007186"/>
    </source>
</evidence>
<evidence type="ECO:0000313" key="10">
    <source>
        <dbReference type="EMBL" id="EOO01340.1"/>
    </source>
</evidence>
<dbReference type="UniPathway" id="UPA00667"/>
<evidence type="ECO:0000256" key="7">
    <source>
        <dbReference type="ARBA" id="ARBA00023295"/>
    </source>
</evidence>
<dbReference type="EMBL" id="KB933008">
    <property type="protein sequence ID" value="EOO01340.1"/>
    <property type="molecule type" value="Genomic_DNA"/>
</dbReference>
<keyword evidence="11" id="KW-1185">Reference proteome</keyword>
<evidence type="ECO:0000256" key="8">
    <source>
        <dbReference type="ARBA" id="ARBA00037415"/>
    </source>
</evidence>
<feature type="domain" description="Alpha-L-arabinofuranosidase C-terminal" evidence="9">
    <location>
        <begin position="266"/>
        <end position="457"/>
    </location>
</feature>
<dbReference type="Gene3D" id="2.60.40.1180">
    <property type="entry name" value="Golgi alpha-mannosidase II"/>
    <property type="match status" value="1"/>
</dbReference>